<geneLocation type="plasmid" evidence="2 3">
    <name>PPGU16_p2</name>
</geneLocation>
<dbReference type="EMBL" id="AP023177">
    <property type="protein sequence ID" value="BCF95198.1"/>
    <property type="molecule type" value="Genomic_DNA"/>
</dbReference>
<dbReference type="AlphaFoldDB" id="A0A7I8C4M6"/>
<accession>A0A7I8C4M6</accession>
<keyword evidence="1" id="KW-1133">Transmembrane helix</keyword>
<keyword evidence="2" id="KW-0614">Plasmid</keyword>
<reference evidence="2 3" key="1">
    <citation type="journal article" date="2020" name="Genes (Basel)">
        <title>Genomic Comparison of Insect Gut Symbionts from Divergent Burkholderia Subclades.</title>
        <authorList>
            <person name="Takeshita K."/>
            <person name="Kikuchi Y."/>
        </authorList>
    </citation>
    <scope>NUCLEOTIDE SEQUENCE [LARGE SCALE GENOMIC DNA]</scope>
    <source>
        <strain evidence="2 3">PGU16</strain>
        <plasmid evidence="2 3">PPGU16_p2</plasmid>
    </source>
</reference>
<feature type="transmembrane region" description="Helical" evidence="1">
    <location>
        <begin position="12"/>
        <end position="31"/>
    </location>
</feature>
<feature type="transmembrane region" description="Helical" evidence="1">
    <location>
        <begin position="37"/>
        <end position="59"/>
    </location>
</feature>
<evidence type="ECO:0000313" key="2">
    <source>
        <dbReference type="EMBL" id="BCF95198.1"/>
    </source>
</evidence>
<keyword evidence="1" id="KW-0472">Membrane</keyword>
<sequence>MQSEKQRIVQRFVKGYLSLLAMMLFILTVSLVKGAGWKVLLVGAPLFVTLFIGITYQLAKEVRTLKRQNSVLPK</sequence>
<dbReference type="Proteomes" id="UP000510888">
    <property type="component" value="Plasmid PPGU16_p2"/>
</dbReference>
<protein>
    <submittedName>
        <fullName evidence="2">Uncharacterized protein</fullName>
    </submittedName>
</protein>
<organism evidence="2 3">
    <name type="scientific">Paraburkholderia largidicola</name>
    <dbReference type="NCBI Taxonomy" id="3014751"/>
    <lineage>
        <taxon>Bacteria</taxon>
        <taxon>Pseudomonadati</taxon>
        <taxon>Pseudomonadota</taxon>
        <taxon>Betaproteobacteria</taxon>
        <taxon>Burkholderiales</taxon>
        <taxon>Burkholderiaceae</taxon>
        <taxon>Paraburkholderia</taxon>
    </lineage>
</organism>
<keyword evidence="3" id="KW-1185">Reference proteome</keyword>
<gene>
    <name evidence="2" type="ORF">PPGU16_82650</name>
</gene>
<dbReference type="KEGG" id="plad:PPGU16_82650"/>
<name>A0A7I8C4M6_9BURK</name>
<evidence type="ECO:0000256" key="1">
    <source>
        <dbReference type="SAM" id="Phobius"/>
    </source>
</evidence>
<keyword evidence="1" id="KW-0812">Transmembrane</keyword>
<evidence type="ECO:0000313" key="3">
    <source>
        <dbReference type="Proteomes" id="UP000510888"/>
    </source>
</evidence>
<proteinExistence type="predicted"/>